<dbReference type="Gene3D" id="3.40.630.30">
    <property type="match status" value="1"/>
</dbReference>
<dbReference type="InterPro" id="IPR016181">
    <property type="entry name" value="Acyl_CoA_acyltransferase"/>
</dbReference>
<comment type="caution">
    <text evidence="2">The sequence shown here is derived from an EMBL/GenBank/DDBJ whole genome shotgun (WGS) entry which is preliminary data.</text>
</comment>
<dbReference type="PANTHER" id="PTHR43792:SF13">
    <property type="entry name" value="ACETYLTRANSFERASE"/>
    <property type="match status" value="1"/>
</dbReference>
<reference evidence="2 3" key="1">
    <citation type="submission" date="2016-07" db="EMBL/GenBank/DDBJ databases">
        <title>Genome analysis of Flavihumibacter stibioxidans YS-17.</title>
        <authorList>
            <person name="Shi K."/>
            <person name="Han Y."/>
            <person name="Wang G."/>
        </authorList>
    </citation>
    <scope>NUCLEOTIDE SEQUENCE [LARGE SCALE GENOMIC DNA]</scope>
    <source>
        <strain evidence="2 3">YS-17</strain>
    </source>
</reference>
<dbReference type="EMBL" id="MBUA01000015">
    <property type="protein sequence ID" value="MBC6491555.1"/>
    <property type="molecule type" value="Genomic_DNA"/>
</dbReference>
<accession>A0ABR7M950</accession>
<gene>
    <name evidence="2" type="ORF">BC349_19825</name>
</gene>
<sequence length="173" mass="19650">MIETNRLILKPLTYEQLVKYTKCDDSLEEELNLNKTSRTISPELKEALEQTILPNVADKSKNYLYSTLWTAISKTENKMVGDLCIIGAPNALGEIEIGYGTYDEFQNNGFMTEIVSGIIEWAKNQPEVKSIIASTEKTNNASFKVLEKNDFLKIGETETSFNWQLRLNKDQVS</sequence>
<dbReference type="SUPFAM" id="SSF55729">
    <property type="entry name" value="Acyl-CoA N-acyltransferases (Nat)"/>
    <property type="match status" value="1"/>
</dbReference>
<dbReference type="Pfam" id="PF13302">
    <property type="entry name" value="Acetyltransf_3"/>
    <property type="match status" value="1"/>
</dbReference>
<dbReference type="InterPro" id="IPR051531">
    <property type="entry name" value="N-acetyltransferase"/>
</dbReference>
<protein>
    <submittedName>
        <fullName evidence="2">GNAT family acetyltransferase</fullName>
    </submittedName>
</protein>
<proteinExistence type="predicted"/>
<dbReference type="RefSeq" id="WP_187256892.1">
    <property type="nucleotide sequence ID" value="NZ_JBHULF010000012.1"/>
</dbReference>
<dbReference type="Proteomes" id="UP000765802">
    <property type="component" value="Unassembled WGS sequence"/>
</dbReference>
<organism evidence="2 3">
    <name type="scientific">Flavihumibacter stibioxidans</name>
    <dbReference type="NCBI Taxonomy" id="1834163"/>
    <lineage>
        <taxon>Bacteria</taxon>
        <taxon>Pseudomonadati</taxon>
        <taxon>Bacteroidota</taxon>
        <taxon>Chitinophagia</taxon>
        <taxon>Chitinophagales</taxon>
        <taxon>Chitinophagaceae</taxon>
        <taxon>Flavihumibacter</taxon>
    </lineage>
</organism>
<evidence type="ECO:0000259" key="1">
    <source>
        <dbReference type="Pfam" id="PF13302"/>
    </source>
</evidence>
<evidence type="ECO:0000313" key="2">
    <source>
        <dbReference type="EMBL" id="MBC6491555.1"/>
    </source>
</evidence>
<dbReference type="PANTHER" id="PTHR43792">
    <property type="entry name" value="GNAT FAMILY, PUTATIVE (AFU_ORTHOLOGUE AFUA_3G00765)-RELATED-RELATED"/>
    <property type="match status" value="1"/>
</dbReference>
<name>A0ABR7M950_9BACT</name>
<evidence type="ECO:0000313" key="3">
    <source>
        <dbReference type="Proteomes" id="UP000765802"/>
    </source>
</evidence>
<feature type="domain" description="N-acetyltransferase" evidence="1">
    <location>
        <begin position="6"/>
        <end position="151"/>
    </location>
</feature>
<dbReference type="InterPro" id="IPR000182">
    <property type="entry name" value="GNAT_dom"/>
</dbReference>
<keyword evidence="3" id="KW-1185">Reference proteome</keyword>